<gene>
    <name evidence="5" type="ORF">BBF96_00850</name>
</gene>
<organism evidence="5 6">
    <name type="scientific">Anoxybacter fermentans</name>
    <dbReference type="NCBI Taxonomy" id="1323375"/>
    <lineage>
        <taxon>Bacteria</taxon>
        <taxon>Bacillati</taxon>
        <taxon>Bacillota</taxon>
        <taxon>Clostridia</taxon>
        <taxon>Halanaerobiales</taxon>
        <taxon>Anoxybacter</taxon>
    </lineage>
</organism>
<evidence type="ECO:0000313" key="6">
    <source>
        <dbReference type="Proteomes" id="UP000267250"/>
    </source>
</evidence>
<dbReference type="PANTHER" id="PTHR30473">
    <property type="entry name" value="PROTEIN PHOH"/>
    <property type="match status" value="1"/>
</dbReference>
<evidence type="ECO:0000256" key="1">
    <source>
        <dbReference type="ARBA" id="ARBA00022741"/>
    </source>
</evidence>
<dbReference type="OrthoDB" id="9773137at2"/>
<keyword evidence="2" id="KW-0067">ATP-binding</keyword>
<dbReference type="InterPro" id="IPR029060">
    <property type="entry name" value="PIN-like_dom_sf"/>
</dbReference>
<dbReference type="CDD" id="cd09883">
    <property type="entry name" value="PIN_VapC_PhoHL-ATPase"/>
    <property type="match status" value="1"/>
</dbReference>
<sequence length="442" mass="50438">MEFKKKLFILDTNVLLTDPHAIFAFQENDVIIPIAVIEEIDAMKSRNDSIGFNARYTSRLLDKLREQGRLDEGVFLETGGILRIDIDRNNHHIPEGLAQDKMDNRILSVAFSAKDNLKDRYKKIILVSRDINMRIKANAFGLDAADYIKDKIEYESSYVGMLELKVSPEVINSFYAKGYVKLEGHNLHANECVHFRSGNQSALGIYKKEKDLIEKLVFQEVTPWGIRARNREQRFALELLLDDNIKIVTIVGRAGTGKTLLALAAGLYKVIDEEVYRKLLVARPVIPMGRDIGYLPGDKDEKLRPWMQPIYDNLEFLLYGEESGKKKEEAHLSVEFLEQKEFIQIEPLTYIRGRSIPHQYIIIDEAQNLTRHEIKTIITRAGKGTKIVLTGDPEQIDNPYLDENSNGLTYVADRFKDIEIAGHITLIKGERSPLAEIGARIL</sequence>
<dbReference type="InterPro" id="IPR051451">
    <property type="entry name" value="PhoH2-like"/>
</dbReference>
<evidence type="ECO:0000256" key="2">
    <source>
        <dbReference type="ARBA" id="ARBA00022840"/>
    </source>
</evidence>
<reference evidence="5 6" key="1">
    <citation type="submission" date="2016-07" db="EMBL/GenBank/DDBJ databases">
        <title>Genome and transcriptome analysis of iron-reducing fermentative bacteria Anoxybacter fermentans.</title>
        <authorList>
            <person name="Zeng X."/>
            <person name="Shao Z."/>
        </authorList>
    </citation>
    <scope>NUCLEOTIDE SEQUENCE [LARGE SCALE GENOMIC DNA]</scope>
    <source>
        <strain evidence="5 6">DY22613</strain>
    </source>
</reference>
<evidence type="ECO:0000259" key="4">
    <source>
        <dbReference type="SMART" id="SM00670"/>
    </source>
</evidence>
<dbReference type="Proteomes" id="UP000267250">
    <property type="component" value="Chromosome"/>
</dbReference>
<evidence type="ECO:0000256" key="3">
    <source>
        <dbReference type="ARBA" id="ARBA00046345"/>
    </source>
</evidence>
<dbReference type="Pfam" id="PF13638">
    <property type="entry name" value="PIN_4"/>
    <property type="match status" value="1"/>
</dbReference>
<dbReference type="InterPro" id="IPR003714">
    <property type="entry name" value="PhoH"/>
</dbReference>
<dbReference type="SUPFAM" id="SSF88723">
    <property type="entry name" value="PIN domain-like"/>
    <property type="match status" value="1"/>
</dbReference>
<keyword evidence="1" id="KW-0547">Nucleotide-binding</keyword>
<evidence type="ECO:0000313" key="5">
    <source>
        <dbReference type="EMBL" id="AZR72064.1"/>
    </source>
</evidence>
<feature type="domain" description="PIN" evidence="4">
    <location>
        <begin position="6"/>
        <end position="135"/>
    </location>
</feature>
<dbReference type="GO" id="GO:0005524">
    <property type="term" value="F:ATP binding"/>
    <property type="evidence" value="ECO:0007669"/>
    <property type="project" value="UniProtKB-KW"/>
</dbReference>
<dbReference type="Gene3D" id="3.40.50.300">
    <property type="entry name" value="P-loop containing nucleotide triphosphate hydrolases"/>
    <property type="match status" value="1"/>
</dbReference>
<dbReference type="InterPro" id="IPR027417">
    <property type="entry name" value="P-loop_NTPase"/>
</dbReference>
<keyword evidence="6" id="KW-1185">Reference proteome</keyword>
<name>A0A3Q9HNI7_9FIRM</name>
<dbReference type="Gene3D" id="3.40.50.1010">
    <property type="entry name" value="5'-nuclease"/>
    <property type="match status" value="1"/>
</dbReference>
<dbReference type="SUPFAM" id="SSF52540">
    <property type="entry name" value="P-loop containing nucleoside triphosphate hydrolases"/>
    <property type="match status" value="1"/>
</dbReference>
<dbReference type="EMBL" id="CP016379">
    <property type="protein sequence ID" value="AZR72064.1"/>
    <property type="molecule type" value="Genomic_DNA"/>
</dbReference>
<protein>
    <submittedName>
        <fullName evidence="5">Phosphate starvation-inducible protein PhoH</fullName>
    </submittedName>
</protein>
<dbReference type="Pfam" id="PF02562">
    <property type="entry name" value="PhoH"/>
    <property type="match status" value="1"/>
</dbReference>
<accession>A0A3Q9HNI7</accession>
<dbReference type="FunFam" id="3.40.50.300:FF:000013">
    <property type="entry name" value="PhoH family ATPase"/>
    <property type="match status" value="1"/>
</dbReference>
<comment type="similarity">
    <text evidence="3">In the N-terminal section; belongs to the PINc/VapC protein family.</text>
</comment>
<dbReference type="RefSeq" id="WP_127015393.1">
    <property type="nucleotide sequence ID" value="NZ_CP016379.1"/>
</dbReference>
<dbReference type="AlphaFoldDB" id="A0A3Q9HNI7"/>
<dbReference type="GO" id="GO:0005829">
    <property type="term" value="C:cytosol"/>
    <property type="evidence" value="ECO:0007669"/>
    <property type="project" value="TreeGrafter"/>
</dbReference>
<dbReference type="KEGG" id="aft:BBF96_00850"/>
<proteinExistence type="inferred from homology"/>
<dbReference type="SMART" id="SM00670">
    <property type="entry name" value="PINc"/>
    <property type="match status" value="1"/>
</dbReference>
<dbReference type="PANTHER" id="PTHR30473:SF2">
    <property type="entry name" value="PIN DOMAIN-CONTAINING PROTEIN"/>
    <property type="match status" value="1"/>
</dbReference>
<dbReference type="InterPro" id="IPR002716">
    <property type="entry name" value="PIN_dom"/>
</dbReference>